<dbReference type="AlphaFoldDB" id="A0A9Q0FN61"/>
<dbReference type="GO" id="GO:0046872">
    <property type="term" value="F:metal ion binding"/>
    <property type="evidence" value="ECO:0007669"/>
    <property type="project" value="UniProtKB-KW"/>
</dbReference>
<reference evidence="12" key="1">
    <citation type="submission" date="2022-02" db="EMBL/GenBank/DDBJ databases">
        <authorList>
            <person name="Henning P.M."/>
            <person name="McCubbin A.G."/>
            <person name="Shore J.S."/>
        </authorList>
    </citation>
    <scope>NUCLEOTIDE SEQUENCE</scope>
    <source>
        <strain evidence="12">F60SS</strain>
        <tissue evidence="12">Leaves</tissue>
    </source>
</reference>
<dbReference type="OrthoDB" id="2113341at2759"/>
<keyword evidence="7" id="KW-0560">Oxidoreductase</keyword>
<dbReference type="InterPro" id="IPR002016">
    <property type="entry name" value="Haem_peroxidase"/>
</dbReference>
<dbReference type="Proteomes" id="UP001141552">
    <property type="component" value="Unassembled WGS sequence"/>
</dbReference>
<reference evidence="12" key="2">
    <citation type="journal article" date="2023" name="Plants (Basel)">
        <title>Annotation of the Turnera subulata (Passifloraceae) Draft Genome Reveals the S-Locus Evolved after the Divergence of Turneroideae from Passifloroideae in a Stepwise Manner.</title>
        <authorList>
            <person name="Henning P.M."/>
            <person name="Roalson E.H."/>
            <person name="Mir W."/>
            <person name="McCubbin A.G."/>
            <person name="Shore J.S."/>
        </authorList>
    </citation>
    <scope>NUCLEOTIDE SEQUENCE</scope>
    <source>
        <strain evidence="12">F60SS</strain>
    </source>
</reference>
<keyword evidence="6 9" id="KW-0479">Metal-binding</keyword>
<comment type="cofactor">
    <cofactor evidence="2">
        <name>heme b</name>
        <dbReference type="ChEBI" id="CHEBI:60344"/>
    </cofactor>
</comment>
<dbReference type="SUPFAM" id="SSF48113">
    <property type="entry name" value="Heme-dependent peroxidases"/>
    <property type="match status" value="1"/>
</dbReference>
<keyword evidence="4" id="KW-0575">Peroxidase</keyword>
<protein>
    <recommendedName>
        <fullName evidence="3">peroxidase</fullName>
        <ecNumber evidence="3">1.11.1.7</ecNumber>
    </recommendedName>
</protein>
<comment type="cofactor">
    <cofactor evidence="9">
        <name>Ca(2+)</name>
        <dbReference type="ChEBI" id="CHEBI:29108"/>
    </cofactor>
    <text evidence="9">Binds 2 calcium ions per subunit.</text>
</comment>
<evidence type="ECO:0000256" key="5">
    <source>
        <dbReference type="ARBA" id="ARBA00022617"/>
    </source>
</evidence>
<accession>A0A9Q0FN61</accession>
<dbReference type="PROSITE" id="PS50873">
    <property type="entry name" value="PEROXIDASE_4"/>
    <property type="match status" value="1"/>
</dbReference>
<feature type="binding site" evidence="9">
    <location>
        <position position="16"/>
    </location>
    <ligand>
        <name>Ca(2+)</name>
        <dbReference type="ChEBI" id="CHEBI:29108"/>
        <label>1</label>
    </ligand>
</feature>
<gene>
    <name evidence="12" type="ORF">Tsubulata_017867</name>
</gene>
<dbReference type="EMBL" id="JAKUCV010004683">
    <property type="protein sequence ID" value="KAJ4834522.1"/>
    <property type="molecule type" value="Genomic_DNA"/>
</dbReference>
<keyword evidence="13" id="KW-1185">Reference proteome</keyword>
<evidence type="ECO:0000256" key="4">
    <source>
        <dbReference type="ARBA" id="ARBA00022559"/>
    </source>
</evidence>
<dbReference type="Pfam" id="PF00141">
    <property type="entry name" value="peroxidase"/>
    <property type="match status" value="1"/>
</dbReference>
<dbReference type="EC" id="1.11.1.7" evidence="3"/>
<dbReference type="PANTHER" id="PTHR31388:SF6">
    <property type="entry name" value="PEROXIDASE"/>
    <property type="match status" value="1"/>
</dbReference>
<dbReference type="GO" id="GO:0140825">
    <property type="term" value="F:lactoperoxidase activity"/>
    <property type="evidence" value="ECO:0007669"/>
    <property type="project" value="UniProtKB-EC"/>
</dbReference>
<organism evidence="12 13">
    <name type="scientific">Turnera subulata</name>
    <dbReference type="NCBI Taxonomy" id="218843"/>
    <lineage>
        <taxon>Eukaryota</taxon>
        <taxon>Viridiplantae</taxon>
        <taxon>Streptophyta</taxon>
        <taxon>Embryophyta</taxon>
        <taxon>Tracheophyta</taxon>
        <taxon>Spermatophyta</taxon>
        <taxon>Magnoliopsida</taxon>
        <taxon>eudicotyledons</taxon>
        <taxon>Gunneridae</taxon>
        <taxon>Pentapetalae</taxon>
        <taxon>rosids</taxon>
        <taxon>fabids</taxon>
        <taxon>Malpighiales</taxon>
        <taxon>Passifloraceae</taxon>
        <taxon>Turnera</taxon>
    </lineage>
</organism>
<dbReference type="Gene3D" id="1.10.520.10">
    <property type="match status" value="1"/>
</dbReference>
<name>A0A9Q0FN61_9ROSI</name>
<evidence type="ECO:0000313" key="12">
    <source>
        <dbReference type="EMBL" id="KAJ4834522.1"/>
    </source>
</evidence>
<comment type="similarity">
    <text evidence="10">Belongs to the peroxidase family.</text>
</comment>
<proteinExistence type="inferred from homology"/>
<dbReference type="InterPro" id="IPR000823">
    <property type="entry name" value="Peroxidase_pln"/>
</dbReference>
<evidence type="ECO:0000259" key="11">
    <source>
        <dbReference type="PROSITE" id="PS50873"/>
    </source>
</evidence>
<feature type="binding site" evidence="9">
    <location>
        <position position="5"/>
    </location>
    <ligand>
        <name>Ca(2+)</name>
        <dbReference type="ChEBI" id="CHEBI:29108"/>
        <label>1</label>
    </ligand>
</feature>
<feature type="domain" description="Plant heme peroxidase family profile" evidence="11">
    <location>
        <begin position="1"/>
        <end position="63"/>
    </location>
</feature>
<comment type="catalytic activity">
    <reaction evidence="1">
        <text>2 a phenolic donor + H2O2 = 2 a phenolic radical donor + 2 H2O</text>
        <dbReference type="Rhea" id="RHEA:56136"/>
        <dbReference type="ChEBI" id="CHEBI:15377"/>
        <dbReference type="ChEBI" id="CHEBI:16240"/>
        <dbReference type="ChEBI" id="CHEBI:139520"/>
        <dbReference type="ChEBI" id="CHEBI:139521"/>
        <dbReference type="EC" id="1.11.1.7"/>
    </reaction>
</comment>
<evidence type="ECO:0000256" key="1">
    <source>
        <dbReference type="ARBA" id="ARBA00000189"/>
    </source>
</evidence>
<sequence>MNSYDASILLDRNDDEKFVAPNLNSTRGFEVIDSIKNAVGSQCIGLVSCADILALTTRDSVLLITISKANSTTRSLVESYSTNQKLVATQIFTKEKEWRHSSFGELNLY</sequence>
<keyword evidence="8" id="KW-0408">Iron</keyword>
<evidence type="ECO:0000256" key="10">
    <source>
        <dbReference type="RuleBase" id="RU004241"/>
    </source>
</evidence>
<evidence type="ECO:0000313" key="13">
    <source>
        <dbReference type="Proteomes" id="UP001141552"/>
    </source>
</evidence>
<evidence type="ECO:0000256" key="9">
    <source>
        <dbReference type="PIRSR" id="PIRSR600823-3"/>
    </source>
</evidence>
<evidence type="ECO:0000256" key="6">
    <source>
        <dbReference type="ARBA" id="ARBA00022723"/>
    </source>
</evidence>
<evidence type="ECO:0000256" key="3">
    <source>
        <dbReference type="ARBA" id="ARBA00012313"/>
    </source>
</evidence>
<feature type="binding site" evidence="9">
    <location>
        <position position="7"/>
    </location>
    <ligand>
        <name>Ca(2+)</name>
        <dbReference type="ChEBI" id="CHEBI:29108"/>
        <label>1</label>
    </ligand>
</feature>
<keyword evidence="5" id="KW-0349">Heme</keyword>
<dbReference type="GO" id="GO:0006979">
    <property type="term" value="P:response to oxidative stress"/>
    <property type="evidence" value="ECO:0007669"/>
    <property type="project" value="InterPro"/>
</dbReference>
<keyword evidence="9" id="KW-0106">Calcium</keyword>
<dbReference type="PANTHER" id="PTHR31388">
    <property type="entry name" value="PEROXIDASE 72-RELATED"/>
    <property type="match status" value="1"/>
</dbReference>
<dbReference type="InterPro" id="IPR010255">
    <property type="entry name" value="Haem_peroxidase_sf"/>
</dbReference>
<dbReference type="GO" id="GO:0020037">
    <property type="term" value="F:heme binding"/>
    <property type="evidence" value="ECO:0007669"/>
    <property type="project" value="InterPro"/>
</dbReference>
<evidence type="ECO:0000256" key="7">
    <source>
        <dbReference type="ARBA" id="ARBA00023002"/>
    </source>
</evidence>
<dbReference type="PRINTS" id="PR00461">
    <property type="entry name" value="PLPEROXIDASE"/>
</dbReference>
<evidence type="ECO:0000256" key="8">
    <source>
        <dbReference type="ARBA" id="ARBA00023004"/>
    </source>
</evidence>
<evidence type="ECO:0000256" key="2">
    <source>
        <dbReference type="ARBA" id="ARBA00001970"/>
    </source>
</evidence>
<comment type="caution">
    <text evidence="12">The sequence shown here is derived from an EMBL/GenBank/DDBJ whole genome shotgun (WGS) entry which is preliminary data.</text>
</comment>